<comment type="subcellular location">
    <subcellularLocation>
        <location evidence="1">Mitochondrion</location>
    </subcellularLocation>
</comment>
<dbReference type="RefSeq" id="XP_014255273.1">
    <property type="nucleotide sequence ID" value="XM_014399787.2"/>
</dbReference>
<dbReference type="PANTHER" id="PTHR15751:SF12">
    <property type="entry name" value="TRAFFICKING KINESIN-BINDING PROTEIN MILT"/>
    <property type="match status" value="1"/>
</dbReference>
<dbReference type="PANTHER" id="PTHR15751">
    <property type="entry name" value="TRAFFICKING KINESIN-BINDING PROTEIN"/>
    <property type="match status" value="1"/>
</dbReference>
<dbReference type="GO" id="GO:0006605">
    <property type="term" value="P:protein targeting"/>
    <property type="evidence" value="ECO:0007669"/>
    <property type="project" value="TreeGrafter"/>
</dbReference>
<dbReference type="AlphaFoldDB" id="A0A8I6S1P4"/>
<feature type="compositionally biased region" description="Polar residues" evidence="6">
    <location>
        <begin position="688"/>
        <end position="709"/>
    </location>
</feature>
<dbReference type="KEGG" id="clec:106669920"/>
<dbReference type="SMART" id="SM01423">
    <property type="entry name" value="Milton"/>
    <property type="match status" value="1"/>
</dbReference>
<feature type="coiled-coil region" evidence="5">
    <location>
        <begin position="203"/>
        <end position="339"/>
    </location>
</feature>
<evidence type="ECO:0000256" key="4">
    <source>
        <dbReference type="ARBA" id="ARBA00023128"/>
    </source>
</evidence>
<evidence type="ECO:0000259" key="8">
    <source>
        <dbReference type="SMART" id="SM01424"/>
    </source>
</evidence>
<dbReference type="Proteomes" id="UP000494040">
    <property type="component" value="Unassembled WGS sequence"/>
</dbReference>
<organism evidence="9 10">
    <name type="scientific">Cimex lectularius</name>
    <name type="common">Bed bug</name>
    <name type="synonym">Acanthia lectularia</name>
    <dbReference type="NCBI Taxonomy" id="79782"/>
    <lineage>
        <taxon>Eukaryota</taxon>
        <taxon>Metazoa</taxon>
        <taxon>Ecdysozoa</taxon>
        <taxon>Arthropoda</taxon>
        <taxon>Hexapoda</taxon>
        <taxon>Insecta</taxon>
        <taxon>Pterygota</taxon>
        <taxon>Neoptera</taxon>
        <taxon>Paraneoptera</taxon>
        <taxon>Hemiptera</taxon>
        <taxon>Heteroptera</taxon>
        <taxon>Panheteroptera</taxon>
        <taxon>Cimicomorpha</taxon>
        <taxon>Cimicidae</taxon>
        <taxon>Cimex</taxon>
    </lineage>
</organism>
<evidence type="ECO:0000256" key="5">
    <source>
        <dbReference type="SAM" id="Coils"/>
    </source>
</evidence>
<evidence type="ECO:0000259" key="7">
    <source>
        <dbReference type="SMART" id="SM01423"/>
    </source>
</evidence>
<protein>
    <recommendedName>
        <fullName evidence="11">Trafficking kinesin-binding protein milt</fullName>
    </recommendedName>
</protein>
<dbReference type="OMA" id="PFDCRTP"/>
<feature type="region of interest" description="Disordered" evidence="6">
    <location>
        <begin position="635"/>
        <end position="665"/>
    </location>
</feature>
<sequence length="885" mass="96606">MFPWSDHCQYERIKRRRRVKEEQDILDKWTEDVCSGEDLPEVEIISLLEEQIPKYKLRADTLTSFTGYENQDWFIPSPALKPEEIDTPLTPEQIRETLNYFLVCSDRISQMSRTYNDIEAVTRLLEEKEKDIELTARLGQELLAQNSKLEAKIEQLENELRISNEKTIQLSHDLQKKSEIIQILTNDIDDSGSEAGTPTGVKFETLKNRIDKLEIENKSLKKETFRLAEETEKCEEAEAKLVEDLVAQLDLCRMDLATAGIEGEKIKQKESELKEQVDHLEAKLEATGERLEQALQENEELLKMVTISRETQCELATELVEVKEKYSELVALVDEWRENTKKTKKQSQLSVRVGPVYSSLMQNATNYNPDSIAAELECSLLSELSLDSGLGASSTGGVLPNYKKVFETFKMASHSSSIGGSTSQTPAPMPTLGGTVLSSSTVLPTSILPVSGIDSFSASSVVSDTEEDLKTFKAELTPNKEEVLQAALSRLSISDLEARRTALSRGALPNYSDDYSAPDSIMSISITSPYTGWKLPEKLQIVKPIEGSQTLHHWSELATPSMDGLLEEQPGIKIRGGTDLEALGLQMCTLSDIEEDDEIHPGKSFSNTSHVYTFTNSTVMHPDDNTHVTSTLRGSQMTTASSSRVSSIASTPVTRSRRNSTSTVSTAPGLARLLAERGIKAATPSTLVTPEYSPTATPCNSPERCSSPTPDDESHSSLGLPGFLMSSGAELLWKALGSALKSPAPQVKNSSPAKKGLLRPDKKAALTGIRLVERIERIGLEEILATSGGTGGTVAEPGSPRTLHRAGLRRTVRSFEKGPGVLGVPGRPGTGALEARLAHIPAPGQGGRVVRPDLGSVPSPPGLAPSHESLGTLSSIFFGRKGGLL</sequence>
<feature type="domain" description="HAP1 N-terminal" evidence="8">
    <location>
        <begin position="49"/>
        <end position="346"/>
    </location>
</feature>
<dbReference type="InterPro" id="IPR006933">
    <property type="entry name" value="HAP1_N"/>
</dbReference>
<dbReference type="GO" id="GO:0047496">
    <property type="term" value="P:vesicle transport along microtubule"/>
    <property type="evidence" value="ECO:0007669"/>
    <property type="project" value="TreeGrafter"/>
</dbReference>
<reference evidence="9" key="1">
    <citation type="submission" date="2022-01" db="UniProtKB">
        <authorList>
            <consortium name="EnsemblMetazoa"/>
        </authorList>
    </citation>
    <scope>IDENTIFICATION</scope>
</reference>
<feature type="domain" description="Trafficking kinesin-binding protein C-terminal" evidence="7">
    <location>
        <begin position="405"/>
        <end position="548"/>
    </location>
</feature>
<dbReference type="InterPro" id="IPR051946">
    <property type="entry name" value="Intracell_Traff-Reg"/>
</dbReference>
<comment type="similarity">
    <text evidence="2">Belongs to the milton family.</text>
</comment>
<feature type="region of interest" description="Disordered" evidence="6">
    <location>
        <begin position="688"/>
        <end position="716"/>
    </location>
</feature>
<evidence type="ECO:0000256" key="6">
    <source>
        <dbReference type="SAM" id="MobiDB-lite"/>
    </source>
</evidence>
<dbReference type="InterPro" id="IPR022154">
    <property type="entry name" value="TRAK1/2_C"/>
</dbReference>
<evidence type="ECO:0000313" key="9">
    <source>
        <dbReference type="EnsemblMetazoa" id="XP_014255273.1"/>
    </source>
</evidence>
<evidence type="ECO:0000256" key="1">
    <source>
        <dbReference type="ARBA" id="ARBA00004173"/>
    </source>
</evidence>
<proteinExistence type="inferred from homology"/>
<keyword evidence="3 5" id="KW-0175">Coiled coil</keyword>
<dbReference type="EnsemblMetazoa" id="XM_014399787.2">
    <property type="protein sequence ID" value="XP_014255273.1"/>
    <property type="gene ID" value="LOC106669920"/>
</dbReference>
<dbReference type="GeneID" id="106669920"/>
<dbReference type="Pfam" id="PF12448">
    <property type="entry name" value="Milton"/>
    <property type="match status" value="1"/>
</dbReference>
<evidence type="ECO:0000313" key="10">
    <source>
        <dbReference type="Proteomes" id="UP000494040"/>
    </source>
</evidence>
<accession>A0A8I6S1P4</accession>
<dbReference type="CTD" id="45683"/>
<dbReference type="GO" id="GO:0048311">
    <property type="term" value="P:mitochondrion distribution"/>
    <property type="evidence" value="ECO:0007669"/>
    <property type="project" value="TreeGrafter"/>
</dbReference>
<keyword evidence="4" id="KW-0496">Mitochondrion</keyword>
<evidence type="ECO:0000256" key="3">
    <source>
        <dbReference type="ARBA" id="ARBA00023054"/>
    </source>
</evidence>
<dbReference type="GO" id="GO:0031410">
    <property type="term" value="C:cytoplasmic vesicle"/>
    <property type="evidence" value="ECO:0007669"/>
    <property type="project" value="TreeGrafter"/>
</dbReference>
<name>A0A8I6S1P4_CIMLE</name>
<dbReference type="Pfam" id="PF04849">
    <property type="entry name" value="HAP1_N"/>
    <property type="match status" value="1"/>
</dbReference>
<dbReference type="SMART" id="SM01424">
    <property type="entry name" value="HAP1_N"/>
    <property type="match status" value="1"/>
</dbReference>
<dbReference type="GO" id="GO:0005739">
    <property type="term" value="C:mitochondrion"/>
    <property type="evidence" value="ECO:0007669"/>
    <property type="project" value="UniProtKB-SubCell"/>
</dbReference>
<dbReference type="OrthoDB" id="10067624at2759"/>
<evidence type="ECO:0000256" key="2">
    <source>
        <dbReference type="ARBA" id="ARBA00007007"/>
    </source>
</evidence>
<evidence type="ECO:0008006" key="11">
    <source>
        <dbReference type="Google" id="ProtNLM"/>
    </source>
</evidence>
<keyword evidence="10" id="KW-1185">Reference proteome</keyword>
<feature type="coiled-coil region" evidence="5">
    <location>
        <begin position="139"/>
        <end position="173"/>
    </location>
</feature>
<dbReference type="GO" id="GO:0017022">
    <property type="term" value="F:myosin binding"/>
    <property type="evidence" value="ECO:0007669"/>
    <property type="project" value="TreeGrafter"/>
</dbReference>